<dbReference type="AlphaFoldDB" id="A0A9W4KR36"/>
<dbReference type="RefSeq" id="WP_230301441.1">
    <property type="nucleotide sequence ID" value="NZ_CAKKMG010000014.1"/>
</dbReference>
<name>A0A9W4KR36_9BACI</name>
<dbReference type="EMBL" id="CAKKMG010000014">
    <property type="protein sequence ID" value="CAH0186738.1"/>
    <property type="molecule type" value="Genomic_DNA"/>
</dbReference>
<accession>A0A9W4KR36</accession>
<protein>
    <submittedName>
        <fullName evidence="1">Uncharacterized protein</fullName>
    </submittedName>
</protein>
<sequence length="135" mass="15545">MNQPKQDWTETHLIEIIKYQKQLDVLPHDGMEIARIELLSKMLIFIGKLSAEFSERYKRVYASRKRAHAEAYIAAAKNKAAEAELAVIDLREVEAEAYGNMKRWGNAFESTKEEINALKYRVRISIEDGSSRRGS</sequence>
<evidence type="ECO:0000313" key="2">
    <source>
        <dbReference type="Proteomes" id="UP000789326"/>
    </source>
</evidence>
<evidence type="ECO:0000313" key="1">
    <source>
        <dbReference type="EMBL" id="CAH0186738.1"/>
    </source>
</evidence>
<dbReference type="Proteomes" id="UP000789326">
    <property type="component" value="Unassembled WGS sequence"/>
</dbReference>
<proteinExistence type="predicted"/>
<comment type="caution">
    <text evidence="1">The sequence shown here is derived from an EMBL/GenBank/DDBJ whole genome shotgun (WGS) entry which is preliminary data.</text>
</comment>
<gene>
    <name evidence="1" type="ORF">SRABI133_01564</name>
</gene>
<organism evidence="1 2">
    <name type="scientific">Peribacillus simplex</name>
    <dbReference type="NCBI Taxonomy" id="1478"/>
    <lineage>
        <taxon>Bacteria</taxon>
        <taxon>Bacillati</taxon>
        <taxon>Bacillota</taxon>
        <taxon>Bacilli</taxon>
        <taxon>Bacillales</taxon>
        <taxon>Bacillaceae</taxon>
        <taxon>Peribacillus</taxon>
    </lineage>
</organism>
<reference evidence="1" key="1">
    <citation type="submission" date="2021-11" db="EMBL/GenBank/DDBJ databases">
        <authorList>
            <person name="Bulgarelli D."/>
        </authorList>
    </citation>
    <scope>NUCLEOTIDE SEQUENCE</scope>
    <source>
        <strain evidence="1">Bi133</strain>
    </source>
</reference>